<evidence type="ECO:0000313" key="10">
    <source>
        <dbReference type="Proteomes" id="UP001242368"/>
    </source>
</evidence>
<dbReference type="EC" id="3.5.1.19" evidence="6"/>
<proteinExistence type="inferred from homology"/>
<evidence type="ECO:0000259" key="8">
    <source>
        <dbReference type="Pfam" id="PF00857"/>
    </source>
</evidence>
<dbReference type="SUPFAM" id="SSF52499">
    <property type="entry name" value="Isochorismatase-like hydrolases"/>
    <property type="match status" value="1"/>
</dbReference>
<dbReference type="Gene3D" id="3.40.50.850">
    <property type="entry name" value="Isochorismatase-like"/>
    <property type="match status" value="1"/>
</dbReference>
<evidence type="ECO:0000256" key="4">
    <source>
        <dbReference type="ARBA" id="ARBA00022801"/>
    </source>
</evidence>
<reference evidence="10" key="1">
    <citation type="journal article" date="2019" name="Int. J. Syst. Evol. Microbiol.">
        <title>The Global Catalogue of Microorganisms (GCM) 10K type strain sequencing project: providing services to taxonomists for standard genome sequencing and annotation.</title>
        <authorList>
            <consortium name="The Broad Institute Genomics Platform"/>
            <consortium name="The Broad Institute Genome Sequencing Center for Infectious Disease"/>
            <person name="Wu L."/>
            <person name="Ma J."/>
        </authorList>
    </citation>
    <scope>NUCLEOTIDE SEQUENCE [LARGE SCALE GENOMIC DNA]</scope>
    <source>
        <strain evidence="10">CECT 7184</strain>
    </source>
</reference>
<evidence type="ECO:0000313" key="9">
    <source>
        <dbReference type="EMBL" id="MDN3708337.1"/>
    </source>
</evidence>
<evidence type="ECO:0000256" key="5">
    <source>
        <dbReference type="ARBA" id="ARBA00037900"/>
    </source>
</evidence>
<comment type="caution">
    <text evidence="9">The sequence shown here is derived from an EMBL/GenBank/DDBJ whole genome shotgun (WGS) entry which is preliminary data.</text>
</comment>
<evidence type="ECO:0000256" key="3">
    <source>
        <dbReference type="ARBA" id="ARBA00022723"/>
    </source>
</evidence>
<organism evidence="9 10">
    <name type="scientific">Paenimyroides ceti</name>
    <dbReference type="NCBI Taxonomy" id="395087"/>
    <lineage>
        <taxon>Bacteria</taxon>
        <taxon>Pseudomonadati</taxon>
        <taxon>Bacteroidota</taxon>
        <taxon>Flavobacteriia</taxon>
        <taxon>Flavobacteriales</taxon>
        <taxon>Flavobacteriaceae</taxon>
        <taxon>Paenimyroides</taxon>
    </lineage>
</organism>
<dbReference type="RefSeq" id="WP_290364207.1">
    <property type="nucleotide sequence ID" value="NZ_JAUFQU010000001.1"/>
</dbReference>
<dbReference type="InterPro" id="IPR052347">
    <property type="entry name" value="Isochorismatase_Nicotinamidase"/>
</dbReference>
<dbReference type="NCBIfam" id="NF008623">
    <property type="entry name" value="PRK11609.1"/>
    <property type="match status" value="1"/>
</dbReference>
<comment type="pathway">
    <text evidence="5">Cofactor biosynthesis; nicotinate biosynthesis; nicotinate from nicotinamide: step 1/1.</text>
</comment>
<dbReference type="InterPro" id="IPR000868">
    <property type="entry name" value="Isochorismatase-like_dom"/>
</dbReference>
<dbReference type="InterPro" id="IPR036380">
    <property type="entry name" value="Isochorismatase-like_sf"/>
</dbReference>
<keyword evidence="4 9" id="KW-0378">Hydrolase</keyword>
<evidence type="ECO:0000256" key="7">
    <source>
        <dbReference type="ARBA" id="ARBA00043224"/>
    </source>
</evidence>
<name>A0ABM8DUA6_9FLAO</name>
<dbReference type="PANTHER" id="PTHR11080:SF2">
    <property type="entry name" value="LD05707P"/>
    <property type="match status" value="1"/>
</dbReference>
<comment type="similarity">
    <text evidence="1">Belongs to the isochorismatase family.</text>
</comment>
<dbReference type="CDD" id="cd01011">
    <property type="entry name" value="nicotinamidase"/>
    <property type="match status" value="1"/>
</dbReference>
<evidence type="ECO:0000256" key="6">
    <source>
        <dbReference type="ARBA" id="ARBA00039017"/>
    </source>
</evidence>
<evidence type="ECO:0000256" key="1">
    <source>
        <dbReference type="ARBA" id="ARBA00006336"/>
    </source>
</evidence>
<protein>
    <recommendedName>
        <fullName evidence="6">nicotinamidase</fullName>
        <ecNumber evidence="6">3.5.1.19</ecNumber>
    </recommendedName>
    <alternativeName>
        <fullName evidence="7">Nicotinamide deamidase</fullName>
    </alternativeName>
</protein>
<gene>
    <name evidence="9" type="primary">pncA</name>
    <name evidence="9" type="ORF">QW060_14630</name>
</gene>
<dbReference type="GO" id="GO:0008936">
    <property type="term" value="F:nicotinamidase activity"/>
    <property type="evidence" value="ECO:0007669"/>
    <property type="project" value="UniProtKB-EC"/>
</dbReference>
<accession>A0ABM8DUA6</accession>
<keyword evidence="2" id="KW-0662">Pyridine nucleotide biosynthesis</keyword>
<dbReference type="Pfam" id="PF00857">
    <property type="entry name" value="Isochorismatase"/>
    <property type="match status" value="1"/>
</dbReference>
<keyword evidence="10" id="KW-1185">Reference proteome</keyword>
<dbReference type="EMBL" id="JAUFQU010000001">
    <property type="protein sequence ID" value="MDN3708337.1"/>
    <property type="molecule type" value="Genomic_DNA"/>
</dbReference>
<dbReference type="PANTHER" id="PTHR11080">
    <property type="entry name" value="PYRAZINAMIDASE/NICOTINAMIDASE"/>
    <property type="match status" value="1"/>
</dbReference>
<feature type="domain" description="Isochorismatase-like" evidence="8">
    <location>
        <begin position="3"/>
        <end position="199"/>
    </location>
</feature>
<sequence length="206" mass="23029">MKALLIVDLQNDFLPNGSLAVADGDLIIPVINELQHYFDIIVATQDWHPPQHKSFASNHEHKKAFDEIVLNGQQQTLWPDHCLQNSHGAALSSALHQEKICAVFRKGMNPEVDSYSGFYDNDKRNTTGLNGYLKEMGITRVFICGLAADFCVHFTAKDALSLGYTTYFVEDATKAINKDHFMVQKKMLAEEGVIFTTSEAIKKPAL</sequence>
<dbReference type="Proteomes" id="UP001242368">
    <property type="component" value="Unassembled WGS sequence"/>
</dbReference>
<evidence type="ECO:0000256" key="2">
    <source>
        <dbReference type="ARBA" id="ARBA00022642"/>
    </source>
</evidence>
<keyword evidence="3" id="KW-0479">Metal-binding</keyword>